<dbReference type="SUPFAM" id="SSF49879">
    <property type="entry name" value="SMAD/FHA domain"/>
    <property type="match status" value="1"/>
</dbReference>
<keyword evidence="3" id="KW-1185">Reference proteome</keyword>
<dbReference type="AlphaFoldDB" id="A0AAW1QMJ6"/>
<gene>
    <name evidence="2" type="ORF">WJX81_000220</name>
</gene>
<dbReference type="Gene3D" id="2.60.200.20">
    <property type="match status" value="1"/>
</dbReference>
<evidence type="ECO:0000313" key="3">
    <source>
        <dbReference type="Proteomes" id="UP001445335"/>
    </source>
</evidence>
<evidence type="ECO:0000259" key="1">
    <source>
        <dbReference type="Pfam" id="PF00498"/>
    </source>
</evidence>
<dbReference type="InterPro" id="IPR000253">
    <property type="entry name" value="FHA_dom"/>
</dbReference>
<organism evidence="2 3">
    <name type="scientific">Elliptochloris bilobata</name>
    <dbReference type="NCBI Taxonomy" id="381761"/>
    <lineage>
        <taxon>Eukaryota</taxon>
        <taxon>Viridiplantae</taxon>
        <taxon>Chlorophyta</taxon>
        <taxon>core chlorophytes</taxon>
        <taxon>Trebouxiophyceae</taxon>
        <taxon>Trebouxiophyceae incertae sedis</taxon>
        <taxon>Elliptochloris clade</taxon>
        <taxon>Elliptochloris</taxon>
    </lineage>
</organism>
<dbReference type="Pfam" id="PF00498">
    <property type="entry name" value="FHA"/>
    <property type="match status" value="1"/>
</dbReference>
<reference evidence="2 3" key="1">
    <citation type="journal article" date="2024" name="Nat. Commun.">
        <title>Phylogenomics reveals the evolutionary origins of lichenization in chlorophyte algae.</title>
        <authorList>
            <person name="Puginier C."/>
            <person name="Libourel C."/>
            <person name="Otte J."/>
            <person name="Skaloud P."/>
            <person name="Haon M."/>
            <person name="Grisel S."/>
            <person name="Petersen M."/>
            <person name="Berrin J.G."/>
            <person name="Delaux P.M."/>
            <person name="Dal Grande F."/>
            <person name="Keller J."/>
        </authorList>
    </citation>
    <scope>NUCLEOTIDE SEQUENCE [LARGE SCALE GENOMIC DNA]</scope>
    <source>
        <strain evidence="2 3">SAG 245.80</strain>
    </source>
</reference>
<name>A0AAW1QMJ6_9CHLO</name>
<dbReference type="CDD" id="cd00060">
    <property type="entry name" value="FHA"/>
    <property type="match status" value="1"/>
</dbReference>
<accession>A0AAW1QMJ6</accession>
<proteinExistence type="predicted"/>
<dbReference type="EMBL" id="JALJOU010000086">
    <property type="protein sequence ID" value="KAK9822478.1"/>
    <property type="molecule type" value="Genomic_DNA"/>
</dbReference>
<dbReference type="InterPro" id="IPR008984">
    <property type="entry name" value="SMAD_FHA_dom_sf"/>
</dbReference>
<comment type="caution">
    <text evidence="2">The sequence shown here is derived from an EMBL/GenBank/DDBJ whole genome shotgun (WGS) entry which is preliminary data.</text>
</comment>
<sequence length="135" mass="14280">MEVQASGRVRIEGNSICVDKEVIAVGSAATADLRIQSPRVAAEHARVERRAGRVYLLALLGDVDDLQCDTDTCLEGTQLRKGVAYLLAPGASVAFGDTQWTLDFEEHQGSTAAAEALFQGMLAGASDEVKSALES</sequence>
<feature type="domain" description="FHA" evidence="1">
    <location>
        <begin position="24"/>
        <end position="96"/>
    </location>
</feature>
<protein>
    <recommendedName>
        <fullName evidence="1">FHA domain-containing protein</fullName>
    </recommendedName>
</protein>
<evidence type="ECO:0000313" key="2">
    <source>
        <dbReference type="EMBL" id="KAK9822478.1"/>
    </source>
</evidence>
<dbReference type="Proteomes" id="UP001445335">
    <property type="component" value="Unassembled WGS sequence"/>
</dbReference>